<reference evidence="5 6" key="1">
    <citation type="submission" date="2017-09" db="EMBL/GenBank/DDBJ databases">
        <title>Depth-based differentiation of microbial function through sediment-hosted aquifers and enrichment of novel symbionts in the deep terrestrial subsurface.</title>
        <authorList>
            <person name="Probst A.J."/>
            <person name="Ladd B."/>
            <person name="Jarett J.K."/>
            <person name="Geller-Mcgrath D.E."/>
            <person name="Sieber C.M."/>
            <person name="Emerson J.B."/>
            <person name="Anantharaman K."/>
            <person name="Thomas B.C."/>
            <person name="Malmstrom R."/>
            <person name="Stieglmeier M."/>
            <person name="Klingl A."/>
            <person name="Woyke T."/>
            <person name="Ryan C.M."/>
            <person name="Banfield J.F."/>
        </authorList>
    </citation>
    <scope>NUCLEOTIDE SEQUENCE [LARGE SCALE GENOMIC DNA]</scope>
    <source>
        <strain evidence="5">CG11_big_fil_rev_8_21_14_0_20_44_10</strain>
    </source>
</reference>
<protein>
    <submittedName>
        <fullName evidence="5">Membrane protease subunit, stomatin/prohibitin</fullName>
    </submittedName>
</protein>
<evidence type="ECO:0000313" key="5">
    <source>
        <dbReference type="EMBL" id="PIQ74189.1"/>
    </source>
</evidence>
<feature type="signal peptide" evidence="3">
    <location>
        <begin position="1"/>
        <end position="18"/>
    </location>
</feature>
<dbReference type="GO" id="GO:0007005">
    <property type="term" value="P:mitochondrion organization"/>
    <property type="evidence" value="ECO:0007669"/>
    <property type="project" value="TreeGrafter"/>
</dbReference>
<gene>
    <name evidence="5" type="ORF">COV85_03470</name>
</gene>
<dbReference type="SMART" id="SM00244">
    <property type="entry name" value="PHB"/>
    <property type="match status" value="1"/>
</dbReference>
<name>A0A2H0KPX2_9BACT</name>
<evidence type="ECO:0000256" key="1">
    <source>
        <dbReference type="ARBA" id="ARBA00004370"/>
    </source>
</evidence>
<sequence length="253" mass="27825">MAFAATMFLFACMTIAPAGHVGVLSLFGKVYGQVPEGLHLVNPLASVTKMSVRTQEVLEHAAVPSKEGLNVELEVSLLGHLDGEKASFVYQKIGPDYSTVVVKPQFRSAIRDVTANYEAKDLYTSTRDKVQLEIQEGLAKSLGTRGWVVEQVLLRRITLPKMVSDAIDAKLAADQQAQQMKFVLDKERQEAERKRIEAQGIQDFQKIVSQGINEQLLRWKGIEATKGLAESHNTKIIIIGGKDGLPLILNSGQ</sequence>
<dbReference type="InterPro" id="IPR000163">
    <property type="entry name" value="Prohibitin"/>
</dbReference>
<proteinExistence type="predicted"/>
<evidence type="ECO:0000259" key="4">
    <source>
        <dbReference type="SMART" id="SM00244"/>
    </source>
</evidence>
<dbReference type="Gene3D" id="3.30.479.30">
    <property type="entry name" value="Band 7 domain"/>
    <property type="match status" value="1"/>
</dbReference>
<keyword evidence="2" id="KW-0472">Membrane</keyword>
<dbReference type="Pfam" id="PF01145">
    <property type="entry name" value="Band_7"/>
    <property type="match status" value="1"/>
</dbReference>
<feature type="chain" id="PRO_5013877029" evidence="3">
    <location>
        <begin position="19"/>
        <end position="253"/>
    </location>
</feature>
<evidence type="ECO:0000256" key="2">
    <source>
        <dbReference type="ARBA" id="ARBA00023136"/>
    </source>
</evidence>
<evidence type="ECO:0000256" key="3">
    <source>
        <dbReference type="SAM" id="SignalP"/>
    </source>
</evidence>
<dbReference type="AlphaFoldDB" id="A0A2H0KPX2"/>
<dbReference type="InterPro" id="IPR036013">
    <property type="entry name" value="Band_7/SPFH_dom_sf"/>
</dbReference>
<dbReference type="GO" id="GO:0008233">
    <property type="term" value="F:peptidase activity"/>
    <property type="evidence" value="ECO:0007669"/>
    <property type="project" value="UniProtKB-KW"/>
</dbReference>
<keyword evidence="5" id="KW-0645">Protease</keyword>
<accession>A0A2H0KPX2</accession>
<dbReference type="SUPFAM" id="SSF117892">
    <property type="entry name" value="Band 7/SPFH domain"/>
    <property type="match status" value="1"/>
</dbReference>
<organism evidence="5 6">
    <name type="scientific">Candidatus Portnoybacteria bacterium CG11_big_fil_rev_8_21_14_0_20_44_10</name>
    <dbReference type="NCBI Taxonomy" id="1974818"/>
    <lineage>
        <taxon>Bacteria</taxon>
        <taxon>Candidatus Portnoyibacteriota</taxon>
    </lineage>
</organism>
<keyword evidence="5" id="KW-0378">Hydrolase</keyword>
<dbReference type="CDD" id="cd03401">
    <property type="entry name" value="SPFH_prohibitin"/>
    <property type="match status" value="1"/>
</dbReference>
<comment type="subcellular location">
    <subcellularLocation>
        <location evidence="1">Membrane</location>
    </subcellularLocation>
</comment>
<dbReference type="EMBL" id="PCVN01000088">
    <property type="protein sequence ID" value="PIQ74189.1"/>
    <property type="molecule type" value="Genomic_DNA"/>
</dbReference>
<dbReference type="GO" id="GO:0006508">
    <property type="term" value="P:proteolysis"/>
    <property type="evidence" value="ECO:0007669"/>
    <property type="project" value="UniProtKB-KW"/>
</dbReference>
<dbReference type="Proteomes" id="UP000231550">
    <property type="component" value="Unassembled WGS sequence"/>
</dbReference>
<feature type="domain" description="Band 7" evidence="4">
    <location>
        <begin position="11"/>
        <end position="171"/>
    </location>
</feature>
<dbReference type="InterPro" id="IPR001107">
    <property type="entry name" value="Band_7"/>
</dbReference>
<keyword evidence="3" id="KW-0732">Signal</keyword>
<dbReference type="PANTHER" id="PTHR23222">
    <property type="entry name" value="PROHIBITIN"/>
    <property type="match status" value="1"/>
</dbReference>
<evidence type="ECO:0000313" key="6">
    <source>
        <dbReference type="Proteomes" id="UP000231550"/>
    </source>
</evidence>
<dbReference type="GO" id="GO:0016020">
    <property type="term" value="C:membrane"/>
    <property type="evidence" value="ECO:0007669"/>
    <property type="project" value="UniProtKB-SubCell"/>
</dbReference>
<comment type="caution">
    <text evidence="5">The sequence shown here is derived from an EMBL/GenBank/DDBJ whole genome shotgun (WGS) entry which is preliminary data.</text>
</comment>
<dbReference type="PANTHER" id="PTHR23222:SF1">
    <property type="entry name" value="PROHIBITIN-2"/>
    <property type="match status" value="1"/>
</dbReference>